<sequence length="333" mass="36621">MEYRNLGRTGLKVSEVCLGAMHFGGPADEQTGVRMLDAFVEAGGTFIDTADVYNAGESEAVIGRWLKGRDRDALVVATKVYGTMGEGPNDDGLSRKHILAAVEASLRRLGTDYIDLYYTHVWDTATPIEETLSTLDTLVTSGKVRYLGASNVTGWQLQKSVDIARRAGMHGYSALQPLYNLLDREAEWELLAVCRNEGLGVMPWSPLRAGWLAGRFHRGMDAPPEGTRVAAAAERGLLESWEYYANERTWTVLDALHAIAGETGRSVAQVALRWLIQTDPVTAPIIGPRTFEHYTDNIGAAGWSLSDEQLAQLTTVSEKPAVYPYDLLRGFNR</sequence>
<dbReference type="AlphaFoldDB" id="D2PMP2"/>
<reference evidence="3 4" key="2">
    <citation type="journal article" date="2010" name="Stand. Genomic Sci.">
        <title>Complete genome sequence of Kribbella flavida type strain (IFO 14399).</title>
        <authorList>
            <person name="Pukall R."/>
            <person name="Lapidus A."/>
            <person name="Glavina Del Rio T."/>
            <person name="Copeland A."/>
            <person name="Tice H."/>
            <person name="Cheng J.-F."/>
            <person name="Lucas S."/>
            <person name="Chen F."/>
            <person name="Nolan M."/>
            <person name="LaButti K."/>
            <person name="Pati A."/>
            <person name="Ivanova N."/>
            <person name="Mavrommatis K."/>
            <person name="Mikhailova N."/>
            <person name="Pitluck S."/>
            <person name="Bruce D."/>
            <person name="Goodwin L."/>
            <person name="Land M."/>
            <person name="Hauser L."/>
            <person name="Chang Y.-J."/>
            <person name="Jeffries C.D."/>
            <person name="Chen A."/>
            <person name="Palaniappan K."/>
            <person name="Chain P."/>
            <person name="Rohde M."/>
            <person name="Goeker M."/>
            <person name="Bristow J."/>
            <person name="Eisen J.A."/>
            <person name="Markowitz V."/>
            <person name="Hugenholtz P."/>
            <person name="Kyrpides N.C."/>
            <person name="Klenk H.-P."/>
            <person name="Brettin T."/>
        </authorList>
    </citation>
    <scope>NUCLEOTIDE SEQUENCE [LARGE SCALE GENOMIC DNA]</scope>
    <source>
        <strain evidence="4">DSM 17836 / JCM 10339 / NBRC 14399</strain>
    </source>
</reference>
<protein>
    <submittedName>
        <fullName evidence="3">Aldo/keto reductase</fullName>
    </submittedName>
</protein>
<evidence type="ECO:0000313" key="4">
    <source>
        <dbReference type="Proteomes" id="UP000007967"/>
    </source>
</evidence>
<dbReference type="EMBL" id="CP001736">
    <property type="protein sequence ID" value="ADB32594.1"/>
    <property type="molecule type" value="Genomic_DNA"/>
</dbReference>
<accession>D2PMP2</accession>
<gene>
    <name evidence="3" type="ordered locus">Kfla_3536</name>
</gene>
<dbReference type="GO" id="GO:0016491">
    <property type="term" value="F:oxidoreductase activity"/>
    <property type="evidence" value="ECO:0007669"/>
    <property type="project" value="UniProtKB-KW"/>
</dbReference>
<keyword evidence="1" id="KW-0560">Oxidoreductase</keyword>
<dbReference type="InterPro" id="IPR050523">
    <property type="entry name" value="AKR_Detox_Biosynth"/>
</dbReference>
<dbReference type="InterPro" id="IPR036812">
    <property type="entry name" value="NAD(P)_OxRdtase_dom_sf"/>
</dbReference>
<dbReference type="KEGG" id="kfl:Kfla_3536"/>
<dbReference type="PANTHER" id="PTHR43364:SF4">
    <property type="entry name" value="NAD(P)-LINKED OXIDOREDUCTASE SUPERFAMILY PROTEIN"/>
    <property type="match status" value="1"/>
</dbReference>
<dbReference type="OrthoDB" id="3664926at2"/>
<dbReference type="STRING" id="479435.Kfla_3536"/>
<keyword evidence="4" id="KW-1185">Reference proteome</keyword>
<dbReference type="RefSeq" id="WP_012921150.1">
    <property type="nucleotide sequence ID" value="NC_013729.1"/>
</dbReference>
<proteinExistence type="predicted"/>
<reference evidence="4" key="1">
    <citation type="submission" date="2009-09" db="EMBL/GenBank/DDBJ databases">
        <title>The complete genome of Kribbella flavida DSM 17836.</title>
        <authorList>
            <consortium name="US DOE Joint Genome Institute (JGI-PGF)"/>
            <person name="Lucas S."/>
            <person name="Copeland A."/>
            <person name="Lapidus A."/>
            <person name="Glavina del Rio T."/>
            <person name="Dalin E."/>
            <person name="Tice H."/>
            <person name="Bruce D."/>
            <person name="Goodwin L."/>
            <person name="Pitluck S."/>
            <person name="Kyrpides N."/>
            <person name="Mavromatis K."/>
            <person name="Ivanova N."/>
            <person name="Saunders E."/>
            <person name="Brettin T."/>
            <person name="Detter J.C."/>
            <person name="Han C."/>
            <person name="Larimer F."/>
            <person name="Land M."/>
            <person name="Hauser L."/>
            <person name="Markowitz V."/>
            <person name="Cheng J.-F."/>
            <person name="Hugenholtz P."/>
            <person name="Woyke T."/>
            <person name="Wu D."/>
            <person name="Pukall R."/>
            <person name="Klenk H.-P."/>
            <person name="Eisen J.A."/>
        </authorList>
    </citation>
    <scope>NUCLEOTIDE SEQUENCE [LARGE SCALE GENOMIC DNA]</scope>
    <source>
        <strain evidence="4">DSM 17836 / JCM 10339 / NBRC 14399</strain>
    </source>
</reference>
<dbReference type="Pfam" id="PF00248">
    <property type="entry name" value="Aldo_ket_red"/>
    <property type="match status" value="1"/>
</dbReference>
<dbReference type="PRINTS" id="PR00069">
    <property type="entry name" value="ALDKETRDTASE"/>
</dbReference>
<feature type="domain" description="NADP-dependent oxidoreductase" evidence="2">
    <location>
        <begin position="16"/>
        <end position="316"/>
    </location>
</feature>
<organism evidence="3 4">
    <name type="scientific">Kribbella flavida (strain DSM 17836 / JCM 10339 / NBRC 14399)</name>
    <dbReference type="NCBI Taxonomy" id="479435"/>
    <lineage>
        <taxon>Bacteria</taxon>
        <taxon>Bacillati</taxon>
        <taxon>Actinomycetota</taxon>
        <taxon>Actinomycetes</taxon>
        <taxon>Propionibacteriales</taxon>
        <taxon>Kribbellaceae</taxon>
        <taxon>Kribbella</taxon>
    </lineage>
</organism>
<dbReference type="Proteomes" id="UP000007967">
    <property type="component" value="Chromosome"/>
</dbReference>
<dbReference type="CDD" id="cd19081">
    <property type="entry name" value="AKR_AKR9C1"/>
    <property type="match status" value="1"/>
</dbReference>
<dbReference type="Gene3D" id="3.20.20.100">
    <property type="entry name" value="NADP-dependent oxidoreductase domain"/>
    <property type="match status" value="1"/>
</dbReference>
<dbReference type="eggNOG" id="COG0667">
    <property type="taxonomic scope" value="Bacteria"/>
</dbReference>
<dbReference type="InterPro" id="IPR023210">
    <property type="entry name" value="NADP_OxRdtase_dom"/>
</dbReference>
<evidence type="ECO:0000313" key="3">
    <source>
        <dbReference type="EMBL" id="ADB32594.1"/>
    </source>
</evidence>
<evidence type="ECO:0000256" key="1">
    <source>
        <dbReference type="ARBA" id="ARBA00023002"/>
    </source>
</evidence>
<dbReference type="InterPro" id="IPR020471">
    <property type="entry name" value="AKR"/>
</dbReference>
<dbReference type="GO" id="GO:0005829">
    <property type="term" value="C:cytosol"/>
    <property type="evidence" value="ECO:0007669"/>
    <property type="project" value="UniProtKB-ARBA"/>
</dbReference>
<dbReference type="FunFam" id="3.20.20.100:FF:000004">
    <property type="entry name" value="Oxidoreductase, aldo/keto reductase"/>
    <property type="match status" value="1"/>
</dbReference>
<dbReference type="SUPFAM" id="SSF51430">
    <property type="entry name" value="NAD(P)-linked oxidoreductase"/>
    <property type="match status" value="1"/>
</dbReference>
<dbReference type="PANTHER" id="PTHR43364">
    <property type="entry name" value="NADH-SPECIFIC METHYLGLYOXAL REDUCTASE-RELATED"/>
    <property type="match status" value="1"/>
</dbReference>
<dbReference type="HOGENOM" id="CLU_023205_2_0_11"/>
<evidence type="ECO:0000259" key="2">
    <source>
        <dbReference type="Pfam" id="PF00248"/>
    </source>
</evidence>
<name>D2PMP2_KRIFD</name>